<evidence type="ECO:0000313" key="1">
    <source>
        <dbReference type="EMBL" id="QDT73822.1"/>
    </source>
</evidence>
<dbReference type="Proteomes" id="UP000317909">
    <property type="component" value="Chromosome"/>
</dbReference>
<reference evidence="1 2" key="1">
    <citation type="submission" date="2019-02" db="EMBL/GenBank/DDBJ databases">
        <title>Deep-cultivation of Planctomycetes and their phenomic and genomic characterization uncovers novel biology.</title>
        <authorList>
            <person name="Wiegand S."/>
            <person name="Jogler M."/>
            <person name="Boedeker C."/>
            <person name="Pinto D."/>
            <person name="Vollmers J."/>
            <person name="Rivas-Marin E."/>
            <person name="Kohn T."/>
            <person name="Peeters S.H."/>
            <person name="Heuer A."/>
            <person name="Rast P."/>
            <person name="Oberbeckmann S."/>
            <person name="Bunk B."/>
            <person name="Jeske O."/>
            <person name="Meyerdierks A."/>
            <person name="Storesund J.E."/>
            <person name="Kallscheuer N."/>
            <person name="Luecker S."/>
            <person name="Lage O.M."/>
            <person name="Pohl T."/>
            <person name="Merkel B.J."/>
            <person name="Hornburger P."/>
            <person name="Mueller R.-W."/>
            <person name="Bruemmer F."/>
            <person name="Labrenz M."/>
            <person name="Spormann A.M."/>
            <person name="Op den Camp H."/>
            <person name="Overmann J."/>
            <person name="Amann R."/>
            <person name="Jetten M.S.M."/>
            <person name="Mascher T."/>
            <person name="Medema M.H."/>
            <person name="Devos D.P."/>
            <person name="Kaster A.-K."/>
            <person name="Ovreas L."/>
            <person name="Rohde M."/>
            <person name="Galperin M.Y."/>
            <person name="Jogler C."/>
        </authorList>
    </citation>
    <scope>NUCLEOTIDE SEQUENCE [LARGE SCALE GENOMIC DNA]</scope>
    <source>
        <strain evidence="1 2">I41</strain>
    </source>
</reference>
<organism evidence="1 2">
    <name type="scientific">Lacipirellula limnantheis</name>
    <dbReference type="NCBI Taxonomy" id="2528024"/>
    <lineage>
        <taxon>Bacteria</taxon>
        <taxon>Pseudomonadati</taxon>
        <taxon>Planctomycetota</taxon>
        <taxon>Planctomycetia</taxon>
        <taxon>Pirellulales</taxon>
        <taxon>Lacipirellulaceae</taxon>
        <taxon>Lacipirellula</taxon>
    </lineage>
</organism>
<accession>A0A517TZN4</accession>
<name>A0A517TZN4_9BACT</name>
<evidence type="ECO:0000313" key="2">
    <source>
        <dbReference type="Proteomes" id="UP000317909"/>
    </source>
</evidence>
<dbReference type="KEGG" id="llh:I41_30130"/>
<keyword evidence="2" id="KW-1185">Reference proteome</keyword>
<protein>
    <submittedName>
        <fullName evidence="1">Uncharacterized protein</fullName>
    </submittedName>
</protein>
<sequence length="61" mass="6995">MDPLPDRQTIVDSMRPITVNNYRTSKEMSDLRKMGVTLVYSYADEDGNEIAQFEIGPQDIE</sequence>
<dbReference type="AlphaFoldDB" id="A0A517TZN4"/>
<proteinExistence type="predicted"/>
<gene>
    <name evidence="1" type="ORF">I41_30130</name>
</gene>
<dbReference type="EMBL" id="CP036339">
    <property type="protein sequence ID" value="QDT73822.1"/>
    <property type="molecule type" value="Genomic_DNA"/>
</dbReference>